<proteinExistence type="predicted"/>
<dbReference type="EMBL" id="JAPDRK010000021">
    <property type="protein sequence ID" value="KAJ9603679.1"/>
    <property type="molecule type" value="Genomic_DNA"/>
</dbReference>
<accession>A0AA39CCX5</accession>
<comment type="caution">
    <text evidence="1">The sequence shown here is derived from an EMBL/GenBank/DDBJ whole genome shotgun (WGS) entry which is preliminary data.</text>
</comment>
<gene>
    <name evidence="1" type="ORF">H2200_011865</name>
</gene>
<name>A0AA39CCX5_9EURO</name>
<reference evidence="1" key="1">
    <citation type="submission" date="2022-10" db="EMBL/GenBank/DDBJ databases">
        <title>Culturing micro-colonial fungi from biological soil crusts in the Mojave desert and describing Neophaeococcomyces mojavensis, and introducing the new genera and species Taxawa tesnikishii.</title>
        <authorList>
            <person name="Kurbessoian T."/>
            <person name="Stajich J.E."/>
        </authorList>
    </citation>
    <scope>NUCLEOTIDE SEQUENCE</scope>
    <source>
        <strain evidence="1">TK_41</strain>
    </source>
</reference>
<dbReference type="Proteomes" id="UP001172673">
    <property type="component" value="Unassembled WGS sequence"/>
</dbReference>
<evidence type="ECO:0000313" key="1">
    <source>
        <dbReference type="EMBL" id="KAJ9603679.1"/>
    </source>
</evidence>
<organism evidence="1 2">
    <name type="scientific">Cladophialophora chaetospira</name>
    <dbReference type="NCBI Taxonomy" id="386627"/>
    <lineage>
        <taxon>Eukaryota</taxon>
        <taxon>Fungi</taxon>
        <taxon>Dikarya</taxon>
        <taxon>Ascomycota</taxon>
        <taxon>Pezizomycotina</taxon>
        <taxon>Eurotiomycetes</taxon>
        <taxon>Chaetothyriomycetidae</taxon>
        <taxon>Chaetothyriales</taxon>
        <taxon>Herpotrichiellaceae</taxon>
        <taxon>Cladophialophora</taxon>
    </lineage>
</organism>
<evidence type="ECO:0000313" key="2">
    <source>
        <dbReference type="Proteomes" id="UP001172673"/>
    </source>
</evidence>
<dbReference type="AlphaFoldDB" id="A0AA39CCX5"/>
<protein>
    <submittedName>
        <fullName evidence="1">Uncharacterized protein</fullName>
    </submittedName>
</protein>
<sequence length="242" mass="27043">MSSTAVRPSSAVIYEIDATLGPLKGGCRPATPRCTPNGPDVEEYRVGGPGLPLLPEPTKPWIVPGPRGARIKEFNHMLSTAEQSYEGTHFVYVKTKWHDGCLDTWIPAADAMHLKLKELNSEWLKLLIADNRALHKPRTGGIEPGEHAALLPDWGALSNQVRGAMAPNRNFTTLDLLTRQRVWDHGDDPKKVKVCQGIDYQSEVDWESAVERTEAVINANNTYRKYGVELEIVRDRLWGRRG</sequence>
<keyword evidence="2" id="KW-1185">Reference proteome</keyword>